<evidence type="ECO:0000313" key="2">
    <source>
        <dbReference type="Proteomes" id="UP000029228"/>
    </source>
</evidence>
<proteinExistence type="predicted"/>
<gene>
    <name evidence="1" type="ORF">JCM19235_4717</name>
</gene>
<keyword evidence="1" id="KW-0378">Hydrolase</keyword>
<evidence type="ECO:0000313" key="1">
    <source>
        <dbReference type="EMBL" id="GAL22759.1"/>
    </source>
</evidence>
<keyword evidence="2" id="KW-1185">Reference proteome</keyword>
<dbReference type="Proteomes" id="UP000029228">
    <property type="component" value="Unassembled WGS sequence"/>
</dbReference>
<dbReference type="STRING" id="990268.JCM19235_4717"/>
<organism evidence="1 2">
    <name type="scientific">Vibrio maritimus</name>
    <dbReference type="NCBI Taxonomy" id="990268"/>
    <lineage>
        <taxon>Bacteria</taxon>
        <taxon>Pseudomonadati</taxon>
        <taxon>Pseudomonadota</taxon>
        <taxon>Gammaproteobacteria</taxon>
        <taxon>Vibrionales</taxon>
        <taxon>Vibrionaceae</taxon>
        <taxon>Vibrio</taxon>
    </lineage>
</organism>
<comment type="caution">
    <text evidence="1">The sequence shown here is derived from an EMBL/GenBank/DDBJ whole genome shotgun (WGS) entry which is preliminary data.</text>
</comment>
<dbReference type="EMBL" id="BBMR01000015">
    <property type="protein sequence ID" value="GAL22759.1"/>
    <property type="molecule type" value="Genomic_DNA"/>
</dbReference>
<name>A0A090S8A6_9VIBR</name>
<dbReference type="EC" id="3.1.4.17" evidence="1"/>
<sequence length="55" mass="6080">MTLDLEPNAPSSFSLEPNAIQLFKFDGDAVVSHISYISDSEGPYPFFDEQGNLID</sequence>
<dbReference type="GO" id="GO:0004114">
    <property type="term" value="F:3',5'-cyclic-nucleotide phosphodiesterase activity"/>
    <property type="evidence" value="ECO:0007669"/>
    <property type="project" value="UniProtKB-EC"/>
</dbReference>
<accession>A0A090S8A6</accession>
<protein>
    <submittedName>
        <fullName evidence="1">3',5'-cyclic-nucleotide phosphodiesterase</fullName>
        <ecNumber evidence="1">3.1.4.17</ecNumber>
    </submittedName>
</protein>
<dbReference type="AlphaFoldDB" id="A0A090S8A6"/>
<reference evidence="1 2" key="1">
    <citation type="submission" date="2014-09" db="EMBL/GenBank/DDBJ databases">
        <title>Vibrio maritimus JCM 19235. (C45) whole genome shotgun sequence.</title>
        <authorList>
            <person name="Sawabe T."/>
            <person name="Meirelles P."/>
            <person name="Nakanishi M."/>
            <person name="Sayaka M."/>
            <person name="Hattori M."/>
            <person name="Ohkuma M."/>
        </authorList>
    </citation>
    <scope>NUCLEOTIDE SEQUENCE [LARGE SCALE GENOMIC DNA]</scope>
    <source>
        <strain evidence="2">JCM19235</strain>
    </source>
</reference>